<feature type="region of interest" description="Disordered" evidence="1">
    <location>
        <begin position="544"/>
        <end position="594"/>
    </location>
</feature>
<accession>A0A7J6U975</accession>
<evidence type="ECO:0000313" key="3">
    <source>
        <dbReference type="Proteomes" id="UP000574390"/>
    </source>
</evidence>
<evidence type="ECO:0000256" key="1">
    <source>
        <dbReference type="SAM" id="MobiDB-lite"/>
    </source>
</evidence>
<evidence type="ECO:0000313" key="2">
    <source>
        <dbReference type="EMBL" id="KAF4753330.1"/>
    </source>
</evidence>
<comment type="caution">
    <text evidence="2">The sequence shown here is derived from an EMBL/GenBank/DDBJ whole genome shotgun (WGS) entry which is preliminary data.</text>
</comment>
<dbReference type="AlphaFoldDB" id="A0A7J6U975"/>
<dbReference type="SUPFAM" id="SSF51735">
    <property type="entry name" value="NAD(P)-binding Rossmann-fold domains"/>
    <property type="match status" value="1"/>
</dbReference>
<proteinExistence type="predicted"/>
<dbReference type="EMBL" id="JABANM010001996">
    <property type="protein sequence ID" value="KAF4753330.1"/>
    <property type="molecule type" value="Genomic_DNA"/>
</dbReference>
<gene>
    <name evidence="2" type="ORF">FOZ62_029951</name>
</gene>
<dbReference type="InterPro" id="IPR036291">
    <property type="entry name" value="NAD(P)-bd_dom_sf"/>
</dbReference>
<reference evidence="2 3" key="1">
    <citation type="submission" date="2020-04" db="EMBL/GenBank/DDBJ databases">
        <title>Perkinsus olseni comparative genomics.</title>
        <authorList>
            <person name="Bogema D.R."/>
        </authorList>
    </citation>
    <scope>NUCLEOTIDE SEQUENCE [LARGE SCALE GENOMIC DNA]</scope>
    <source>
        <strain evidence="2">ATCC PRA-205</strain>
    </source>
</reference>
<feature type="compositionally biased region" description="Acidic residues" evidence="1">
    <location>
        <begin position="579"/>
        <end position="589"/>
    </location>
</feature>
<organism evidence="2 3">
    <name type="scientific">Perkinsus olseni</name>
    <name type="common">Perkinsus atlanticus</name>
    <dbReference type="NCBI Taxonomy" id="32597"/>
    <lineage>
        <taxon>Eukaryota</taxon>
        <taxon>Sar</taxon>
        <taxon>Alveolata</taxon>
        <taxon>Perkinsozoa</taxon>
        <taxon>Perkinsea</taxon>
        <taxon>Perkinsida</taxon>
        <taxon>Perkinsidae</taxon>
        <taxon>Perkinsus</taxon>
    </lineage>
</organism>
<dbReference type="Proteomes" id="UP000574390">
    <property type="component" value="Unassembled WGS sequence"/>
</dbReference>
<sequence length="771" mass="86637">MSCIKKFASKYDWLQLEEVRGKFLYSCKTCSSFKSRKSQWADKRECGCKKCGDSTTWKPGSRLMEHEAAHKKQGADEGGPKQLLFNASLQKSKAKLEEKRREREEEQNALMLPYFDAVDFAAKEYIAMRKVPGMLKLMGRHGVAVPKTWLSPKYPFVVARSLHGSQAEAIKILCESRPVLAVTCDEGTDISVTKHLLIYVRLPDVTKQICLGLVELPGSSGENIAAGIIERLGDFNIPLNKVVSVATDGAASMVGTASGAVTHLSRSIANSLDLPDDTKVLLSVHCLLHRVNLSIGDAHKKERSEGLLYVKRGLRVLYLTSTWLQTEHQSVWEAYLVVMRAAAKLKLVREDAKADESFRGHQDRSSVLSFLEGLRESLSSRVTKEEGKLWATFDFRMLREVPEGERFRSKHIKKTTRWLVGVFPRFFGNDAHEASRELYHQFRLIEEAAVGHDEYDFVRASKHVELTERGRMMVSIADVVRCESATAERGFSAMNRIKDSSRNRLKTRHLNAMLMLAVNSSFTPPLEEGIKVWRRVNRREKVGVGAAKSEGSKKPRIHDMHGEDMLGDWFTDSDRSDYAEDDTSDESDQEPTRREGLEGLYPLLSDHGRIVNVCSYLGRLAEVSEPLQKRFSDPNATEESIDNLVEEFLTGVKEGDYKERGFNGSMYGMYGLSKLALIAWTKVLAREAMADPRKILVTGCCPGWCQTDMSNHTGRRSAETGAQVMAWLAAEVDYDPTMSGKLYRDNQEFDWQTGNLLSTGEVYSTPTGGNL</sequence>
<dbReference type="PANTHER" id="PTHR46880:SF5">
    <property type="entry name" value="DUF4371 DOMAIN-CONTAINING PROTEIN"/>
    <property type="match status" value="1"/>
</dbReference>
<feature type="compositionally biased region" description="Basic and acidic residues" evidence="1">
    <location>
        <begin position="550"/>
        <end position="564"/>
    </location>
</feature>
<dbReference type="Gene3D" id="3.40.50.720">
    <property type="entry name" value="NAD(P)-binding Rossmann-like Domain"/>
    <property type="match status" value="1"/>
</dbReference>
<name>A0A7J6U975_PEROL</name>
<dbReference type="PANTHER" id="PTHR46880">
    <property type="entry name" value="RAS-ASSOCIATING DOMAIN-CONTAINING PROTEIN"/>
    <property type="match status" value="1"/>
</dbReference>
<protein>
    <submittedName>
        <fullName evidence="2">Uncharacterized protein</fullName>
    </submittedName>
</protein>